<protein>
    <submittedName>
        <fullName evidence="3">SH3 domain-containing protein</fullName>
    </submittedName>
</protein>
<dbReference type="AlphaFoldDB" id="A0A7H1VPG3"/>
<feature type="signal peptide" evidence="1">
    <location>
        <begin position="1"/>
        <end position="28"/>
    </location>
</feature>
<evidence type="ECO:0000313" key="3">
    <source>
        <dbReference type="EMBL" id="QNU67275.1"/>
    </source>
</evidence>
<gene>
    <name evidence="3" type="ORF">EHE19_001645</name>
</gene>
<accession>A0A7H1VPG3</accession>
<feature type="chain" id="PRO_5028984620" evidence="1">
    <location>
        <begin position="29"/>
        <end position="103"/>
    </location>
</feature>
<dbReference type="Gene3D" id="2.30.30.40">
    <property type="entry name" value="SH3 Domains"/>
    <property type="match status" value="1"/>
</dbReference>
<dbReference type="EMBL" id="CP061336">
    <property type="protein sequence ID" value="QNU67275.1"/>
    <property type="molecule type" value="Genomic_DNA"/>
</dbReference>
<evidence type="ECO:0000256" key="1">
    <source>
        <dbReference type="SAM" id="SignalP"/>
    </source>
</evidence>
<keyword evidence="4" id="KW-1185">Reference proteome</keyword>
<dbReference type="KEGG" id="rher:EHE19_001645"/>
<organism evidence="3 4">
    <name type="scientific">Ruminiclostridium herbifermentans</name>
    <dbReference type="NCBI Taxonomy" id="2488810"/>
    <lineage>
        <taxon>Bacteria</taxon>
        <taxon>Bacillati</taxon>
        <taxon>Bacillota</taxon>
        <taxon>Clostridia</taxon>
        <taxon>Eubacteriales</taxon>
        <taxon>Oscillospiraceae</taxon>
        <taxon>Ruminiclostridium</taxon>
    </lineage>
</organism>
<keyword evidence="1" id="KW-0732">Signal</keyword>
<dbReference type="Pfam" id="PF08239">
    <property type="entry name" value="SH3_3"/>
    <property type="match status" value="1"/>
</dbReference>
<evidence type="ECO:0000313" key="4">
    <source>
        <dbReference type="Proteomes" id="UP000306409"/>
    </source>
</evidence>
<dbReference type="RefSeq" id="WP_190530454.1">
    <property type="nucleotide sequence ID" value="NZ_CP061336.1"/>
</dbReference>
<evidence type="ECO:0000259" key="2">
    <source>
        <dbReference type="PROSITE" id="PS51781"/>
    </source>
</evidence>
<dbReference type="InterPro" id="IPR003646">
    <property type="entry name" value="SH3-like_bac-type"/>
</dbReference>
<reference evidence="3 4" key="1">
    <citation type="submission" date="2020-09" db="EMBL/GenBank/DDBJ databases">
        <title>Characterization and genome sequencing of Ruminiclostridium sp. nov. MA18.</title>
        <authorList>
            <person name="Rettenmaier R."/>
            <person name="Kowollik M.-L."/>
            <person name="Liebl W."/>
            <person name="Zverlov V."/>
        </authorList>
    </citation>
    <scope>NUCLEOTIDE SEQUENCE [LARGE SCALE GENOMIC DNA]</scope>
    <source>
        <strain evidence="3 4">MA18</strain>
    </source>
</reference>
<feature type="domain" description="SH3b" evidence="2">
    <location>
        <begin position="28"/>
        <end position="103"/>
    </location>
</feature>
<dbReference type="PROSITE" id="PS51781">
    <property type="entry name" value="SH3B"/>
    <property type="match status" value="1"/>
</dbReference>
<name>A0A7H1VPG3_9FIRM</name>
<dbReference type="Proteomes" id="UP000306409">
    <property type="component" value="Chromosome"/>
</dbReference>
<proteinExistence type="predicted"/>
<sequence length="103" mass="11125">MFIKKIRTALIASILGLSLILGQGIACAQTWVLTVNTDGSNLNVRSGPGTNYSIIGKFANGTDVTWEDDDGKSSGDWAYVTGVSTNGKTISGYCYQWYLIHEN</sequence>